<comment type="caution">
    <text evidence="1">The sequence shown here is derived from an EMBL/GenBank/DDBJ whole genome shotgun (WGS) entry which is preliminary data.</text>
</comment>
<dbReference type="EMBL" id="JARJCW010000037">
    <property type="protein sequence ID" value="KAJ7207082.1"/>
    <property type="molecule type" value="Genomic_DNA"/>
</dbReference>
<protein>
    <recommendedName>
        <fullName evidence="3">F-box domain-containing protein</fullName>
    </recommendedName>
</protein>
<reference evidence="1" key="1">
    <citation type="submission" date="2023-03" db="EMBL/GenBank/DDBJ databases">
        <title>Massive genome expansion in bonnet fungi (Mycena s.s.) driven by repeated elements and novel gene families across ecological guilds.</title>
        <authorList>
            <consortium name="Lawrence Berkeley National Laboratory"/>
            <person name="Harder C.B."/>
            <person name="Miyauchi S."/>
            <person name="Viragh M."/>
            <person name="Kuo A."/>
            <person name="Thoen E."/>
            <person name="Andreopoulos B."/>
            <person name="Lu D."/>
            <person name="Skrede I."/>
            <person name="Drula E."/>
            <person name="Henrissat B."/>
            <person name="Morin E."/>
            <person name="Kohler A."/>
            <person name="Barry K."/>
            <person name="LaButti K."/>
            <person name="Morin E."/>
            <person name="Salamov A."/>
            <person name="Lipzen A."/>
            <person name="Mereny Z."/>
            <person name="Hegedus B."/>
            <person name="Baldrian P."/>
            <person name="Stursova M."/>
            <person name="Weitz H."/>
            <person name="Taylor A."/>
            <person name="Grigoriev I.V."/>
            <person name="Nagy L.G."/>
            <person name="Martin F."/>
            <person name="Kauserud H."/>
        </authorList>
    </citation>
    <scope>NUCLEOTIDE SEQUENCE</scope>
    <source>
        <strain evidence="1">9144</strain>
    </source>
</reference>
<proteinExistence type="predicted"/>
<dbReference type="Proteomes" id="UP001219525">
    <property type="component" value="Unassembled WGS sequence"/>
</dbReference>
<dbReference type="AlphaFoldDB" id="A0AAD6VC54"/>
<gene>
    <name evidence="1" type="ORF">GGX14DRAFT_366727</name>
</gene>
<name>A0AAD6VC54_9AGAR</name>
<evidence type="ECO:0008006" key="3">
    <source>
        <dbReference type="Google" id="ProtNLM"/>
    </source>
</evidence>
<evidence type="ECO:0000313" key="1">
    <source>
        <dbReference type="EMBL" id="KAJ7207082.1"/>
    </source>
</evidence>
<evidence type="ECO:0000313" key="2">
    <source>
        <dbReference type="Proteomes" id="UP001219525"/>
    </source>
</evidence>
<keyword evidence="2" id="KW-1185">Reference proteome</keyword>
<accession>A0AAD6VC54</accession>
<sequence>MGQAASTTPLPLEITSRLAPELYDHFLDEFHASNSTLSTCSLVCKAWLHLCRRHLFFSVNLRPSFVQFLRDSPHAMATVYPYIRNVGLGGGWMREQQHEFNDIILFMITLENVRNMHLETWSWTYLAPPASAALLRGRGNLFQTLTVLDLKFIHFISFSTLRTFLSQFPALREILFDNVTWDTTHDDSDSGPDNSQLERPSFLTRFEKLTISACSNAPILTWLSNAVAEDGTAIVPPIRFIRLPEILPHEAPLVGKFLSSLGASLEHLEIGFLAHNYDEDVPAIRAIDLSLHPRLRTVRVHQLTLYQFPATPPTPTSSPPLAEVSPCFWLVPLLARINSPALSHLAFNIWLGEERQLNLIDWHALVRVLSDPRFGSLRVLQFHVRGIEEAMDDEVRNWISHRLHDWDAVQERLNVSFE</sequence>
<organism evidence="1 2">
    <name type="scientific">Mycena pura</name>
    <dbReference type="NCBI Taxonomy" id="153505"/>
    <lineage>
        <taxon>Eukaryota</taxon>
        <taxon>Fungi</taxon>
        <taxon>Dikarya</taxon>
        <taxon>Basidiomycota</taxon>
        <taxon>Agaricomycotina</taxon>
        <taxon>Agaricomycetes</taxon>
        <taxon>Agaricomycetidae</taxon>
        <taxon>Agaricales</taxon>
        <taxon>Marasmiineae</taxon>
        <taxon>Mycenaceae</taxon>
        <taxon>Mycena</taxon>
    </lineage>
</organism>